<feature type="repeat" description="NHL" evidence="4">
    <location>
        <begin position="375"/>
        <end position="414"/>
    </location>
</feature>
<accession>A0A1G1ZI21</accession>
<evidence type="ECO:0000256" key="5">
    <source>
        <dbReference type="SAM" id="Phobius"/>
    </source>
</evidence>
<name>A0A1G1ZI21_9BACT</name>
<sequence>MFKDNSGQALIEAIIALTIGALMISVATGVLSVILNSDEISQDNQTVSLLAGALADNLNVFAEKNWHNIYDLNKGADAKYFLATSTGQLAAQSGNENLNINGALFSRYFYIENVERDAGGNIGVGTNDPSTQKATIVAEWRVRSSTTTLSTLLYLTRHANQIFRQTDWFGGDGQDGPLAQINSRFASASYIDFSTTQGSIVPVTNIAINLYVADRDNDRIQKFDGNGNFILAWGSQGSGNGQFKKPQNVAIDSLNNIYVADHDNDRIQKFSSSGNFLLKWGSLGTGDGQFKHPIGIAVDTLDNIYVADLDNDRIQKFDSAGNFLLKWGSFGTTDGKFKKPQDVTTDSSNNVYAADGDNDRIQKFSSSGNFLLKWGSQGSDDGELKHPQDVTVDSLGNVYVADRDNDRIQKFDSAGNFLLKWGSQGIGDGQFKKPYSVTADNSDNIYVADSDNDRIQKFDGNGNFLLKWGSQGSDDGQFVHPQGLEYVPAGCVSNCELISSIFDTGVSGGAVLNTIMWQGSQPAGTAVKFQLASSNSSAGPWNYLGSDGTSSTYYVTAGPNVQAAIRAEDHNNKRYFRYKVILEISGLDLPRVDDVIISWSR</sequence>
<dbReference type="Pfam" id="PF01436">
    <property type="entry name" value="NHL"/>
    <property type="match status" value="3"/>
</dbReference>
<dbReference type="SUPFAM" id="SSF101898">
    <property type="entry name" value="NHL repeat"/>
    <property type="match status" value="1"/>
</dbReference>
<dbReference type="EMBL" id="MHJG01000007">
    <property type="protein sequence ID" value="OGY64204.1"/>
    <property type="molecule type" value="Genomic_DNA"/>
</dbReference>
<evidence type="ECO:0000256" key="3">
    <source>
        <dbReference type="ARBA" id="ARBA00023180"/>
    </source>
</evidence>
<evidence type="ECO:0000256" key="1">
    <source>
        <dbReference type="ARBA" id="ARBA00022729"/>
    </source>
</evidence>
<keyword evidence="3" id="KW-0325">Glycoprotein</keyword>
<dbReference type="PANTHER" id="PTHR10680:SF28">
    <property type="entry name" value="SMP-30_GLUCONOLACTONASE_LRE-LIKE REGION DOMAIN-CONTAINING PROTEIN"/>
    <property type="match status" value="1"/>
</dbReference>
<protein>
    <recommendedName>
        <fullName evidence="8">Bulb-type lectin domain-containing protein</fullName>
    </recommendedName>
</protein>
<proteinExistence type="predicted"/>
<evidence type="ECO:0000256" key="2">
    <source>
        <dbReference type="ARBA" id="ARBA00022737"/>
    </source>
</evidence>
<dbReference type="PANTHER" id="PTHR10680">
    <property type="entry name" value="PEPTIDYL-GLYCINE ALPHA-AMIDATING MONOOXYGENASE"/>
    <property type="match status" value="1"/>
</dbReference>
<feature type="transmembrane region" description="Helical" evidence="5">
    <location>
        <begin position="9"/>
        <end position="35"/>
    </location>
</feature>
<gene>
    <name evidence="6" type="ORF">A3B92_03570</name>
</gene>
<dbReference type="PROSITE" id="PS51125">
    <property type="entry name" value="NHL"/>
    <property type="match status" value="5"/>
</dbReference>
<feature type="repeat" description="NHL" evidence="4">
    <location>
        <begin position="328"/>
        <end position="367"/>
    </location>
</feature>
<dbReference type="STRING" id="1798404.A3B92_03570"/>
<feature type="repeat" description="NHL" evidence="4">
    <location>
        <begin position="422"/>
        <end position="461"/>
    </location>
</feature>
<dbReference type="AlphaFoldDB" id="A0A1G1ZI21"/>
<dbReference type="GO" id="GO:0005576">
    <property type="term" value="C:extracellular region"/>
    <property type="evidence" value="ECO:0007669"/>
    <property type="project" value="TreeGrafter"/>
</dbReference>
<organism evidence="6 7">
    <name type="scientific">Candidatus Harrisonbacteria bacterium RIFCSPHIGHO2_02_FULL_42_16</name>
    <dbReference type="NCBI Taxonomy" id="1798404"/>
    <lineage>
        <taxon>Bacteria</taxon>
        <taxon>Candidatus Harrisoniibacteriota</taxon>
    </lineage>
</organism>
<dbReference type="CDD" id="cd14955">
    <property type="entry name" value="NHL_like_4"/>
    <property type="match status" value="1"/>
</dbReference>
<dbReference type="Gene3D" id="2.120.10.30">
    <property type="entry name" value="TolB, C-terminal domain"/>
    <property type="match status" value="4"/>
</dbReference>
<dbReference type="InterPro" id="IPR011042">
    <property type="entry name" value="6-blade_b-propeller_TolB-like"/>
</dbReference>
<keyword evidence="5" id="KW-0812">Transmembrane</keyword>
<evidence type="ECO:0000256" key="4">
    <source>
        <dbReference type="PROSITE-ProRule" id="PRU00504"/>
    </source>
</evidence>
<keyword evidence="5" id="KW-1133">Transmembrane helix</keyword>
<feature type="repeat" description="NHL" evidence="4">
    <location>
        <begin position="281"/>
        <end position="320"/>
    </location>
</feature>
<reference evidence="6 7" key="1">
    <citation type="journal article" date="2016" name="Nat. Commun.">
        <title>Thousands of microbial genomes shed light on interconnected biogeochemical processes in an aquifer system.</title>
        <authorList>
            <person name="Anantharaman K."/>
            <person name="Brown C.T."/>
            <person name="Hug L.A."/>
            <person name="Sharon I."/>
            <person name="Castelle C.J."/>
            <person name="Probst A.J."/>
            <person name="Thomas B.C."/>
            <person name="Singh A."/>
            <person name="Wilkins M.J."/>
            <person name="Karaoz U."/>
            <person name="Brodie E.L."/>
            <person name="Williams K.H."/>
            <person name="Hubbard S.S."/>
            <person name="Banfield J.F."/>
        </authorList>
    </citation>
    <scope>NUCLEOTIDE SEQUENCE [LARGE SCALE GENOMIC DNA]</scope>
</reference>
<evidence type="ECO:0000313" key="6">
    <source>
        <dbReference type="EMBL" id="OGY64204.1"/>
    </source>
</evidence>
<evidence type="ECO:0000313" key="7">
    <source>
        <dbReference type="Proteomes" id="UP000177960"/>
    </source>
</evidence>
<keyword evidence="1" id="KW-0732">Signal</keyword>
<dbReference type="InterPro" id="IPR001258">
    <property type="entry name" value="NHL_repeat"/>
</dbReference>
<evidence type="ECO:0008006" key="8">
    <source>
        <dbReference type="Google" id="ProtNLM"/>
    </source>
</evidence>
<feature type="repeat" description="NHL" evidence="4">
    <location>
        <begin position="234"/>
        <end position="273"/>
    </location>
</feature>
<comment type="caution">
    <text evidence="6">The sequence shown here is derived from an EMBL/GenBank/DDBJ whole genome shotgun (WGS) entry which is preliminary data.</text>
</comment>
<dbReference type="Pfam" id="PF17170">
    <property type="entry name" value="DUF5128"/>
    <property type="match status" value="1"/>
</dbReference>
<keyword evidence="2" id="KW-0677">Repeat</keyword>
<keyword evidence="5" id="KW-0472">Membrane</keyword>
<dbReference type="Proteomes" id="UP000177960">
    <property type="component" value="Unassembled WGS sequence"/>
</dbReference>